<evidence type="ECO:0000313" key="3">
    <source>
        <dbReference type="Proteomes" id="UP001066276"/>
    </source>
</evidence>
<evidence type="ECO:0000313" key="2">
    <source>
        <dbReference type="EMBL" id="KAJ1177291.1"/>
    </source>
</evidence>
<name>A0AAV7TLZ2_PLEWA</name>
<dbReference type="AlphaFoldDB" id="A0AAV7TLZ2"/>
<proteinExistence type="predicted"/>
<reference evidence="2" key="1">
    <citation type="journal article" date="2022" name="bioRxiv">
        <title>Sequencing and chromosome-scale assembly of the giantPleurodeles waltlgenome.</title>
        <authorList>
            <person name="Brown T."/>
            <person name="Elewa A."/>
            <person name="Iarovenko S."/>
            <person name="Subramanian E."/>
            <person name="Araus A.J."/>
            <person name="Petzold A."/>
            <person name="Susuki M."/>
            <person name="Suzuki K.-i.T."/>
            <person name="Hayashi T."/>
            <person name="Toyoda A."/>
            <person name="Oliveira C."/>
            <person name="Osipova E."/>
            <person name="Leigh N.D."/>
            <person name="Simon A."/>
            <person name="Yun M.H."/>
        </authorList>
    </citation>
    <scope>NUCLEOTIDE SEQUENCE</scope>
    <source>
        <strain evidence="2">20211129_DDA</strain>
        <tissue evidence="2">Liver</tissue>
    </source>
</reference>
<protein>
    <submittedName>
        <fullName evidence="2">Uncharacterized protein</fullName>
    </submittedName>
</protein>
<dbReference type="Proteomes" id="UP001066276">
    <property type="component" value="Chromosome 3_2"/>
</dbReference>
<comment type="caution">
    <text evidence="2">The sequence shown here is derived from an EMBL/GenBank/DDBJ whole genome shotgun (WGS) entry which is preliminary data.</text>
</comment>
<gene>
    <name evidence="2" type="ORF">NDU88_002550</name>
</gene>
<evidence type="ECO:0000256" key="1">
    <source>
        <dbReference type="SAM" id="MobiDB-lite"/>
    </source>
</evidence>
<accession>A0AAV7TLZ2</accession>
<sequence>MANQYANKPEEYKPTMNNVTTVTQVVGELEWSPVQAVQTETADPPELTPAPCGMHFTNSPANRHEADLMTGPRCGEEKADAPPRT</sequence>
<keyword evidence="3" id="KW-1185">Reference proteome</keyword>
<feature type="compositionally biased region" description="Basic and acidic residues" evidence="1">
    <location>
        <begin position="74"/>
        <end position="85"/>
    </location>
</feature>
<dbReference type="EMBL" id="JANPWB010000006">
    <property type="protein sequence ID" value="KAJ1177291.1"/>
    <property type="molecule type" value="Genomic_DNA"/>
</dbReference>
<organism evidence="2 3">
    <name type="scientific">Pleurodeles waltl</name>
    <name type="common">Iberian ribbed newt</name>
    <dbReference type="NCBI Taxonomy" id="8319"/>
    <lineage>
        <taxon>Eukaryota</taxon>
        <taxon>Metazoa</taxon>
        <taxon>Chordata</taxon>
        <taxon>Craniata</taxon>
        <taxon>Vertebrata</taxon>
        <taxon>Euteleostomi</taxon>
        <taxon>Amphibia</taxon>
        <taxon>Batrachia</taxon>
        <taxon>Caudata</taxon>
        <taxon>Salamandroidea</taxon>
        <taxon>Salamandridae</taxon>
        <taxon>Pleurodelinae</taxon>
        <taxon>Pleurodeles</taxon>
    </lineage>
</organism>
<feature type="region of interest" description="Disordered" evidence="1">
    <location>
        <begin position="37"/>
        <end position="85"/>
    </location>
</feature>